<dbReference type="InterPro" id="IPR036691">
    <property type="entry name" value="Endo/exonu/phosph_ase_sf"/>
</dbReference>
<evidence type="ECO:0000313" key="3">
    <source>
        <dbReference type="EMBL" id="CUU38952.1"/>
    </source>
</evidence>
<dbReference type="STRING" id="76936.BN2458_PEG0065"/>
<dbReference type="SUPFAM" id="SSF56219">
    <property type="entry name" value="DNase I-like"/>
    <property type="match status" value="1"/>
</dbReference>
<dbReference type="GeneID" id="78150442"/>
<dbReference type="CDD" id="cd09081">
    <property type="entry name" value="CdtB"/>
    <property type="match status" value="1"/>
</dbReference>
<dbReference type="Proteomes" id="UP000029925">
    <property type="component" value="Unassembled WGS sequence"/>
</dbReference>
<reference evidence="4 5" key="1">
    <citation type="journal article" date="2014" name="Genome Announc.">
        <title>Draft genome sequences of eight enterohepatic helicobacter species isolated from both laboratory and wild rodents.</title>
        <authorList>
            <person name="Sheh A."/>
            <person name="Shen Z."/>
            <person name="Fox J.G."/>
        </authorList>
    </citation>
    <scope>NUCLEOTIDE SEQUENCE [LARGE SCALE GENOMIC DNA]</scope>
    <source>
        <strain evidence="4 5">MIT 98-6810</strain>
    </source>
</reference>
<feature type="domain" description="Endonuclease/exonuclease/phosphatase" evidence="2">
    <location>
        <begin position="25"/>
        <end position="265"/>
    </location>
</feature>
<feature type="signal peptide" evidence="1">
    <location>
        <begin position="1"/>
        <end position="16"/>
    </location>
</feature>
<protein>
    <submittedName>
        <fullName evidence="3 4">Cytolethal distending toxin subunit B</fullName>
    </submittedName>
</protein>
<evidence type="ECO:0000313" key="6">
    <source>
        <dbReference type="Proteomes" id="UP000064525"/>
    </source>
</evidence>
<dbReference type="NCBIfam" id="NF011787">
    <property type="entry name" value="PRK15251.1"/>
    <property type="match status" value="1"/>
</dbReference>
<dbReference type="InterPro" id="IPR003539">
    <property type="entry name" value="CD_toxinB"/>
</dbReference>
<keyword evidence="5" id="KW-1185">Reference proteome</keyword>
<evidence type="ECO:0000313" key="5">
    <source>
        <dbReference type="Proteomes" id="UP000029925"/>
    </source>
</evidence>
<dbReference type="KEGG" id="hty:BN2458_PEG0065"/>
<evidence type="ECO:0000259" key="2">
    <source>
        <dbReference type="Pfam" id="PF03372"/>
    </source>
</evidence>
<proteinExistence type="predicted"/>
<dbReference type="EMBL" id="LN907858">
    <property type="protein sequence ID" value="CUU38952.1"/>
    <property type="molecule type" value="Genomic_DNA"/>
</dbReference>
<dbReference type="PATRIC" id="fig|76936.10.peg.64"/>
<feature type="chain" id="PRO_5044546862" evidence="1">
    <location>
        <begin position="17"/>
        <end position="273"/>
    </location>
</feature>
<name>A0A0S4PRH8_9HELI</name>
<dbReference type="OrthoDB" id="5320299at2"/>
<evidence type="ECO:0000313" key="4">
    <source>
        <dbReference type="EMBL" id="TLD78291.1"/>
    </source>
</evidence>
<reference evidence="3" key="3">
    <citation type="submission" date="2015-11" db="EMBL/GenBank/DDBJ databases">
        <authorList>
            <person name="Zhang Y."/>
            <person name="Guo Z."/>
        </authorList>
    </citation>
    <scope>NUCLEOTIDE SEQUENCE</scope>
    <source>
        <strain evidence="3">1</strain>
    </source>
</reference>
<sequence length="273" mass="29768">MKIFLFLFISFNLAFANLEEFRVSTWNLQGSSANTESKWNISVRQLVTGANPANILMVQEAGAVPSSAVRTERRVQPGGTPVEEFTWNLGSSSRPRNVFIYYAPLDVGARRVNLAIVSDRRADEVFVISQSTIAPQTSRPVLGIRIGNDVFFNIHALASGGGDAAALVTAVHDNFINMPQYNWLIAGDFNRDPANLQAGLDTRITNHIRIAAPNSATHFGARGANRTLDYAVIGRSSESRSALSLPPIVALIMVANIRAHLASDHTPVHFGRF</sequence>
<dbReference type="EMBL" id="JRPF02000007">
    <property type="protein sequence ID" value="TLD78291.1"/>
    <property type="molecule type" value="Genomic_DNA"/>
</dbReference>
<dbReference type="Proteomes" id="UP000064525">
    <property type="component" value="Chromosome I"/>
</dbReference>
<dbReference type="PRINTS" id="PR01388">
    <property type="entry name" value="CDTOXINB"/>
</dbReference>
<accession>A0A0S4PRH8</accession>
<dbReference type="RefSeq" id="WP_034325857.1">
    <property type="nucleotide sequence ID" value="NZ_CAJTQN010000008.1"/>
</dbReference>
<dbReference type="AlphaFoldDB" id="A0A0S4PRH8"/>
<evidence type="ECO:0000256" key="1">
    <source>
        <dbReference type="SAM" id="SignalP"/>
    </source>
</evidence>
<keyword evidence="1" id="KW-0732">Signal</keyword>
<dbReference type="InterPro" id="IPR005135">
    <property type="entry name" value="Endo/exonuclease/phosphatase"/>
</dbReference>
<organism evidence="3 6">
    <name type="scientific">Helicobacter typhlonius</name>
    <dbReference type="NCBI Taxonomy" id="76936"/>
    <lineage>
        <taxon>Bacteria</taxon>
        <taxon>Pseudomonadati</taxon>
        <taxon>Campylobacterota</taxon>
        <taxon>Epsilonproteobacteria</taxon>
        <taxon>Campylobacterales</taxon>
        <taxon>Helicobacteraceae</taxon>
        <taxon>Helicobacter</taxon>
    </lineage>
</organism>
<dbReference type="Gene3D" id="3.60.10.10">
    <property type="entry name" value="Endonuclease/exonuclease/phosphatase"/>
    <property type="match status" value="1"/>
</dbReference>
<reference evidence="6" key="2">
    <citation type="submission" date="2015-11" db="EMBL/GenBank/DDBJ databases">
        <authorList>
            <person name="Anvar S.Y."/>
        </authorList>
    </citation>
    <scope>NUCLEOTIDE SEQUENCE [LARGE SCALE GENOMIC DNA]</scope>
</reference>
<gene>
    <name evidence="3" type="ORF">BN2458_PEG0065</name>
    <name evidence="4" type="ORF">LS75_006710</name>
</gene>
<dbReference type="GO" id="GO:0003824">
    <property type="term" value="F:catalytic activity"/>
    <property type="evidence" value="ECO:0007669"/>
    <property type="project" value="InterPro"/>
</dbReference>
<dbReference type="PIRSF" id="PIRSF018539">
    <property type="entry name" value="CDT_B"/>
    <property type="match status" value="1"/>
</dbReference>
<dbReference type="Pfam" id="PF03372">
    <property type="entry name" value="Exo_endo_phos"/>
    <property type="match status" value="1"/>
</dbReference>